<dbReference type="Pfam" id="PF09982">
    <property type="entry name" value="LpxR"/>
    <property type="match status" value="1"/>
</dbReference>
<dbReference type="InterPro" id="IPR018707">
    <property type="entry name" value="LpxR"/>
</dbReference>
<evidence type="ECO:0000313" key="3">
    <source>
        <dbReference type="Proteomes" id="UP000282060"/>
    </source>
</evidence>
<sequence length="332" mass="37497">MNYQVSKHFISTSFLLLISPWAGAGQWHLQVDNDFVFSDDGNYTNGLVLGWESPPMQSLNDAVLPIRWQSLFNFGQHDALTAWGLKLSQQMWTPGEIKISTPQPYDRPYAGYLALESHTATYGGRWAQKNWLSLGVVGPASGTDQLQNMFHKLTPSSTPKGWQHQIENQLTLQIAYEVDALLLRQDAFNSTTTGKTEWELSGLSHSQVGNFRSETDLGLTFRWGTNLADSFGRLSQHSGQLGNISATAESSSWMFFTRAYIGYRFNDETIDGSLPYESYIEVENNQAGITTGFIWARPSWALAWNFNAYSKEHQSDTDKWHGYGSLIVIWRL</sequence>
<feature type="signal peptide" evidence="1">
    <location>
        <begin position="1"/>
        <end position="24"/>
    </location>
</feature>
<dbReference type="InterPro" id="IPR037107">
    <property type="entry name" value="Put_OMP_sf"/>
</dbReference>
<reference evidence="2 3" key="1">
    <citation type="submission" date="2018-12" db="EMBL/GenBank/DDBJ databases">
        <authorList>
            <person name="Yu L."/>
        </authorList>
    </citation>
    <scope>NUCLEOTIDE SEQUENCE [LARGE SCALE GENOMIC DNA]</scope>
    <source>
        <strain evidence="2 3">HAW-EB5</strain>
    </source>
</reference>
<dbReference type="EMBL" id="RXNV01000001">
    <property type="protein sequence ID" value="RTR34477.1"/>
    <property type="molecule type" value="Genomic_DNA"/>
</dbReference>
<gene>
    <name evidence="2" type="ORF">EKG39_02035</name>
</gene>
<keyword evidence="1" id="KW-0732">Signal</keyword>
<dbReference type="Proteomes" id="UP000282060">
    <property type="component" value="Unassembled WGS sequence"/>
</dbReference>
<comment type="caution">
    <text evidence="2">The sequence shown here is derived from an EMBL/GenBank/DDBJ whole genome shotgun (WGS) entry which is preliminary data.</text>
</comment>
<protein>
    <submittedName>
        <fullName evidence="2">Lipid A deacylase LpxR family protein</fullName>
    </submittedName>
</protein>
<evidence type="ECO:0000313" key="2">
    <source>
        <dbReference type="EMBL" id="RTR34477.1"/>
    </source>
</evidence>
<evidence type="ECO:0000256" key="1">
    <source>
        <dbReference type="SAM" id="SignalP"/>
    </source>
</evidence>
<organism evidence="2 3">
    <name type="scientific">Shewanella atlantica</name>
    <dbReference type="NCBI Taxonomy" id="271099"/>
    <lineage>
        <taxon>Bacteria</taxon>
        <taxon>Pseudomonadati</taxon>
        <taxon>Pseudomonadota</taxon>
        <taxon>Gammaproteobacteria</taxon>
        <taxon>Alteromonadales</taxon>
        <taxon>Shewanellaceae</taxon>
        <taxon>Shewanella</taxon>
    </lineage>
</organism>
<proteinExistence type="predicted"/>
<dbReference type="Gene3D" id="2.40.128.140">
    <property type="entry name" value="Outer membrane protein"/>
    <property type="match status" value="1"/>
</dbReference>
<dbReference type="OrthoDB" id="9776275at2"/>
<dbReference type="AlphaFoldDB" id="A0A431WGC2"/>
<feature type="chain" id="PRO_5019466167" evidence="1">
    <location>
        <begin position="25"/>
        <end position="332"/>
    </location>
</feature>
<keyword evidence="3" id="KW-1185">Reference proteome</keyword>
<name>A0A431WGC2_9GAMM</name>
<dbReference type="RefSeq" id="WP_126503753.1">
    <property type="nucleotide sequence ID" value="NZ_RXNV01000001.1"/>
</dbReference>
<accession>A0A431WGC2</accession>